<dbReference type="InterPro" id="IPR011167">
    <property type="entry name" value="Fe_dep_fumarate_hydratase"/>
</dbReference>
<comment type="catalytic activity">
    <reaction evidence="1 10">
        <text>(S)-malate = fumarate + H2O</text>
        <dbReference type="Rhea" id="RHEA:12460"/>
        <dbReference type="ChEBI" id="CHEBI:15377"/>
        <dbReference type="ChEBI" id="CHEBI:15589"/>
        <dbReference type="ChEBI" id="CHEBI:29806"/>
        <dbReference type="EC" id="4.2.1.2"/>
    </reaction>
</comment>
<dbReference type="Pfam" id="PF05681">
    <property type="entry name" value="Fumerase"/>
    <property type="match status" value="1"/>
</dbReference>
<evidence type="ECO:0000256" key="2">
    <source>
        <dbReference type="ARBA" id="ARBA00001966"/>
    </source>
</evidence>
<reference evidence="14 15" key="1">
    <citation type="submission" date="2018-06" db="EMBL/GenBank/DDBJ databases">
        <authorList>
            <consortium name="Pathogen Informatics"/>
            <person name="Doyle S."/>
        </authorList>
    </citation>
    <scope>NUCLEOTIDE SEQUENCE [LARGE SCALE GENOMIC DNA]</scope>
    <source>
        <strain evidence="14 15">NCTC10211</strain>
    </source>
</reference>
<keyword evidence="9 10" id="KW-0456">Lyase</keyword>
<dbReference type="AlphaFoldDB" id="A0A379YKC4"/>
<accession>A0A379YKC4</accession>
<dbReference type="EC" id="4.2.1.2" evidence="10"/>
<dbReference type="GO" id="GO:0004333">
    <property type="term" value="F:fumarate hydratase activity"/>
    <property type="evidence" value="ECO:0007669"/>
    <property type="project" value="UniProtKB-UniRule"/>
</dbReference>
<organism evidence="14 15">
    <name type="scientific">Serratia marcescens</name>
    <dbReference type="NCBI Taxonomy" id="615"/>
    <lineage>
        <taxon>Bacteria</taxon>
        <taxon>Pseudomonadati</taxon>
        <taxon>Pseudomonadota</taxon>
        <taxon>Gammaproteobacteria</taxon>
        <taxon>Enterobacterales</taxon>
        <taxon>Yersiniaceae</taxon>
        <taxon>Serratia</taxon>
    </lineage>
</organism>
<dbReference type="PANTHER" id="PTHR30389:SF18">
    <property type="entry name" value="FUMARATE HYDRATASE CLASS I, ANAEROBIC"/>
    <property type="match status" value="1"/>
</dbReference>
<evidence type="ECO:0000256" key="9">
    <source>
        <dbReference type="ARBA" id="ARBA00023239"/>
    </source>
</evidence>
<evidence type="ECO:0000259" key="12">
    <source>
        <dbReference type="Pfam" id="PF05681"/>
    </source>
</evidence>
<gene>
    <name evidence="14" type="primary">fumA_2</name>
    <name evidence="14" type="ORF">NCTC10211_01963</name>
</gene>
<dbReference type="GO" id="GO:0042803">
    <property type="term" value="F:protein homodimerization activity"/>
    <property type="evidence" value="ECO:0007669"/>
    <property type="project" value="UniProtKB-ARBA"/>
</dbReference>
<dbReference type="GO" id="GO:0006099">
    <property type="term" value="P:tricarboxylic acid cycle"/>
    <property type="evidence" value="ECO:0007669"/>
    <property type="project" value="UniProtKB-ARBA"/>
</dbReference>
<evidence type="ECO:0000259" key="13">
    <source>
        <dbReference type="Pfam" id="PF05683"/>
    </source>
</evidence>
<feature type="domain" description="Fe-S hydro-lyase tartrate dehydratase alpha-type catalytic" evidence="12">
    <location>
        <begin position="3"/>
        <end position="185"/>
    </location>
</feature>
<dbReference type="PANTHER" id="PTHR30389">
    <property type="entry name" value="FUMARATE HYDRATASE-RELATED"/>
    <property type="match status" value="1"/>
</dbReference>
<dbReference type="InterPro" id="IPR004646">
    <property type="entry name" value="Fe-S_hydro-lyase_TtdA-typ_cat"/>
</dbReference>
<proteinExistence type="inferred from homology"/>
<dbReference type="GO" id="GO:0046872">
    <property type="term" value="F:metal ion binding"/>
    <property type="evidence" value="ECO:0007669"/>
    <property type="project" value="UniProtKB-UniRule"/>
</dbReference>
<name>A0A379YKC4_SERMA</name>
<dbReference type="InterPro" id="IPR051208">
    <property type="entry name" value="Class-I_Fumarase/Tartrate_DH"/>
</dbReference>
<evidence type="ECO:0000313" key="14">
    <source>
        <dbReference type="EMBL" id="SUI46101.1"/>
    </source>
</evidence>
<feature type="compositionally biased region" description="Low complexity" evidence="11">
    <location>
        <begin position="193"/>
        <end position="206"/>
    </location>
</feature>
<evidence type="ECO:0000256" key="7">
    <source>
        <dbReference type="ARBA" id="ARBA00023004"/>
    </source>
</evidence>
<keyword evidence="5 10" id="KW-0004">4Fe-4S</keyword>
<dbReference type="Proteomes" id="UP000254765">
    <property type="component" value="Unassembled WGS sequence"/>
</dbReference>
<dbReference type="SUPFAM" id="SSF117457">
    <property type="entry name" value="FumA C-terminal domain-like"/>
    <property type="match status" value="1"/>
</dbReference>
<dbReference type="Pfam" id="PF05683">
    <property type="entry name" value="Fumerase_C"/>
    <property type="match status" value="1"/>
</dbReference>
<evidence type="ECO:0000256" key="1">
    <source>
        <dbReference type="ARBA" id="ARBA00000929"/>
    </source>
</evidence>
<evidence type="ECO:0000256" key="8">
    <source>
        <dbReference type="ARBA" id="ARBA00023014"/>
    </source>
</evidence>
<keyword evidence="6 10" id="KW-0479">Metal-binding</keyword>
<sequence>MKKRCRAGSTNTYIEENLRYSQNAALDMYKEVNTGSNLPAQIDLYSVDGEEYKFLCIAKGGGSANKTYLYQETKALLSPGKLKNYLVEKMRTLGTAACPPYHVAFVIGGTSAEATLKTVKLASTKYYDGLPTEGNEHGQAFRDLELEAELLQEAQNLGLGAQFGGKYFAHDIRVVRLPRHGASCPGRHGPSPARRTATSKARSTATASGWKNWSTIRVNSFLRSCARPGRAKRSRSISTARWPRSSKQLSQYPVSTRLSLSGTIIVGRDIAHAKLKERLDRGEGLPQYVKDHPIYYAGPAKTPEGYASGSLGPTTAGRMDSYVDLLQSHGGSMIMLAKGNRSQQVTDACHKHGGFYLGSIGGPAAVLAQQSIKSLECVEYPELGMEAIWKIEVEDFPAFILVDDKGNDFFQKIQAGQCSSCLK</sequence>
<protein>
    <recommendedName>
        <fullName evidence="10">Fumarate hydratase class I</fullName>
        <ecNumber evidence="10">4.2.1.2</ecNumber>
    </recommendedName>
</protein>
<feature type="region of interest" description="Disordered" evidence="11">
    <location>
        <begin position="182"/>
        <end position="206"/>
    </location>
</feature>
<dbReference type="PROSITE" id="PS00163">
    <property type="entry name" value="FUMARATE_LYASES"/>
    <property type="match status" value="1"/>
</dbReference>
<evidence type="ECO:0000313" key="15">
    <source>
        <dbReference type="Proteomes" id="UP000254765"/>
    </source>
</evidence>
<comment type="cofactor">
    <cofactor evidence="2 10">
        <name>[4Fe-4S] cluster</name>
        <dbReference type="ChEBI" id="CHEBI:49883"/>
    </cofactor>
</comment>
<dbReference type="EMBL" id="UGYK01000002">
    <property type="protein sequence ID" value="SUI46101.1"/>
    <property type="molecule type" value="Genomic_DNA"/>
</dbReference>
<dbReference type="PIRSF" id="PIRSF001394">
    <property type="entry name" value="Fe_dep_fumar_hy"/>
    <property type="match status" value="1"/>
</dbReference>
<evidence type="ECO:0000256" key="11">
    <source>
        <dbReference type="SAM" id="MobiDB-lite"/>
    </source>
</evidence>
<dbReference type="NCBIfam" id="TIGR00723">
    <property type="entry name" value="ttdB_fumA_fumB"/>
    <property type="match status" value="1"/>
</dbReference>
<evidence type="ECO:0000256" key="10">
    <source>
        <dbReference type="PIRNR" id="PIRNR001394"/>
    </source>
</evidence>
<dbReference type="InterPro" id="IPR004647">
    <property type="entry name" value="Fe-S_hydro-lyase_TtdB-typ_cat"/>
</dbReference>
<keyword evidence="8 10" id="KW-0411">Iron-sulfur</keyword>
<dbReference type="InterPro" id="IPR036660">
    <property type="entry name" value="Fe-S_hydroAse_TtdB_cat_sf"/>
</dbReference>
<evidence type="ECO:0000256" key="3">
    <source>
        <dbReference type="ARBA" id="ARBA00008876"/>
    </source>
</evidence>
<dbReference type="GO" id="GO:0051539">
    <property type="term" value="F:4 iron, 4 sulfur cluster binding"/>
    <property type="evidence" value="ECO:0007669"/>
    <property type="project" value="UniProtKB-UniRule"/>
</dbReference>
<evidence type="ECO:0000256" key="4">
    <source>
        <dbReference type="ARBA" id="ARBA00011738"/>
    </source>
</evidence>
<comment type="function">
    <text evidence="10">Catalyzes the reversible hydration of fumarate to (S)-malate.</text>
</comment>
<comment type="similarity">
    <text evidence="3 10">Belongs to the class-I fumarase family.</text>
</comment>
<dbReference type="Gene3D" id="3.20.130.10">
    <property type="entry name" value="Fe-S hydro-lyase, tartrate dehydratase beta-type, catalytic domain"/>
    <property type="match status" value="1"/>
</dbReference>
<feature type="domain" description="Fe-S hydro-lyase tartrate dehydratase beta-type catalytic" evidence="13">
    <location>
        <begin position="233"/>
        <end position="412"/>
    </location>
</feature>
<dbReference type="FunFam" id="3.20.130.10:FF:000001">
    <property type="entry name" value="Fumarate hydratase class I"/>
    <property type="match status" value="1"/>
</dbReference>
<comment type="subunit">
    <text evidence="4 10">Homodimer.</text>
</comment>
<keyword evidence="7 10" id="KW-0408">Iron</keyword>
<dbReference type="InterPro" id="IPR020557">
    <property type="entry name" value="Fumarate_lyase_CS"/>
</dbReference>
<evidence type="ECO:0000256" key="5">
    <source>
        <dbReference type="ARBA" id="ARBA00022485"/>
    </source>
</evidence>
<evidence type="ECO:0000256" key="6">
    <source>
        <dbReference type="ARBA" id="ARBA00022723"/>
    </source>
</evidence>